<feature type="transmembrane region" description="Helical" evidence="1">
    <location>
        <begin position="12"/>
        <end position="44"/>
    </location>
</feature>
<feature type="transmembrane region" description="Helical" evidence="1">
    <location>
        <begin position="56"/>
        <end position="79"/>
    </location>
</feature>
<accession>A0ABS7XPW6</accession>
<dbReference type="RefSeq" id="WP_224526994.1">
    <property type="nucleotide sequence ID" value="NZ_JAIUJR010000002.1"/>
</dbReference>
<protein>
    <submittedName>
        <fullName evidence="2">Uncharacterized protein</fullName>
    </submittedName>
</protein>
<sequence length="130" mass="14246">MQSNHNLNTFSILFLIKGILTLCFSIFFMFYVGLGFFVSSAVAFDQSNDIPFNPGIIVIIIGAIGLVITVTIGLLTILASNYLKAVKNYNFIFAMAVVSCLTGILGILLGVFALIELSKLEVKQLFERNN</sequence>
<evidence type="ECO:0000256" key="1">
    <source>
        <dbReference type="SAM" id="Phobius"/>
    </source>
</evidence>
<evidence type="ECO:0000313" key="3">
    <source>
        <dbReference type="Proteomes" id="UP001198901"/>
    </source>
</evidence>
<keyword evidence="1" id="KW-0472">Membrane</keyword>
<reference evidence="3" key="1">
    <citation type="submission" date="2023-07" db="EMBL/GenBank/DDBJ databases">
        <authorList>
            <person name="Yue Y."/>
        </authorList>
    </citation>
    <scope>NUCLEOTIDE SEQUENCE [LARGE SCALE GENOMIC DNA]</scope>
    <source>
        <strain evidence="3">D23</strain>
    </source>
</reference>
<keyword evidence="1" id="KW-0812">Transmembrane</keyword>
<name>A0ABS7XPW6_9FLAO</name>
<keyword evidence="3" id="KW-1185">Reference proteome</keyword>
<comment type="caution">
    <text evidence="2">The sequence shown here is derived from an EMBL/GenBank/DDBJ whole genome shotgun (WGS) entry which is preliminary data.</text>
</comment>
<organism evidence="2 3">
    <name type="scientific">Winogradskyella alexanderae</name>
    <dbReference type="NCBI Taxonomy" id="2877123"/>
    <lineage>
        <taxon>Bacteria</taxon>
        <taxon>Pseudomonadati</taxon>
        <taxon>Bacteroidota</taxon>
        <taxon>Flavobacteriia</taxon>
        <taxon>Flavobacteriales</taxon>
        <taxon>Flavobacteriaceae</taxon>
        <taxon>Winogradskyella</taxon>
    </lineage>
</organism>
<evidence type="ECO:0000313" key="2">
    <source>
        <dbReference type="EMBL" id="MCA0132058.1"/>
    </source>
</evidence>
<gene>
    <name evidence="2" type="ORF">LBU54_05640</name>
</gene>
<keyword evidence="1" id="KW-1133">Transmembrane helix</keyword>
<proteinExistence type="predicted"/>
<dbReference type="Proteomes" id="UP001198901">
    <property type="component" value="Unassembled WGS sequence"/>
</dbReference>
<feature type="transmembrane region" description="Helical" evidence="1">
    <location>
        <begin position="91"/>
        <end position="115"/>
    </location>
</feature>
<dbReference type="EMBL" id="JAIUJR010000002">
    <property type="protein sequence ID" value="MCA0132058.1"/>
    <property type="molecule type" value="Genomic_DNA"/>
</dbReference>